<dbReference type="AlphaFoldDB" id="A0A4C1YDX4"/>
<comment type="caution">
    <text evidence="2">The sequence shown here is derived from an EMBL/GenBank/DDBJ whole genome shotgun (WGS) entry which is preliminary data.</text>
</comment>
<name>A0A4C1YDX4_EUMVA</name>
<evidence type="ECO:0000256" key="1">
    <source>
        <dbReference type="SAM" id="MobiDB-lite"/>
    </source>
</evidence>
<dbReference type="Proteomes" id="UP000299102">
    <property type="component" value="Unassembled WGS sequence"/>
</dbReference>
<feature type="compositionally biased region" description="Basic and acidic residues" evidence="1">
    <location>
        <begin position="87"/>
        <end position="99"/>
    </location>
</feature>
<evidence type="ECO:0000313" key="3">
    <source>
        <dbReference type="Proteomes" id="UP000299102"/>
    </source>
</evidence>
<dbReference type="EMBL" id="BGZK01001200">
    <property type="protein sequence ID" value="GBP74238.1"/>
    <property type="molecule type" value="Genomic_DNA"/>
</dbReference>
<accession>A0A4C1YDX4</accession>
<reference evidence="2 3" key="1">
    <citation type="journal article" date="2019" name="Commun. Biol.">
        <title>The bagworm genome reveals a unique fibroin gene that provides high tensile strength.</title>
        <authorList>
            <person name="Kono N."/>
            <person name="Nakamura H."/>
            <person name="Ohtoshi R."/>
            <person name="Tomita M."/>
            <person name="Numata K."/>
            <person name="Arakawa K."/>
        </authorList>
    </citation>
    <scope>NUCLEOTIDE SEQUENCE [LARGE SCALE GENOMIC DNA]</scope>
</reference>
<feature type="compositionally biased region" description="Polar residues" evidence="1">
    <location>
        <begin position="55"/>
        <end position="66"/>
    </location>
</feature>
<keyword evidence="3" id="KW-1185">Reference proteome</keyword>
<feature type="region of interest" description="Disordered" evidence="1">
    <location>
        <begin position="42"/>
        <end position="116"/>
    </location>
</feature>
<gene>
    <name evidence="2" type="ORF">EVAR_51636_1</name>
</gene>
<sequence>MSLRNKCTLQSVHTANDDVRGASLRPRKPKALYQLRFCKTTSAEEPPAPCGRTLGTDTPNITTVNGHPTGAPPALRHPARRLSRAKPPRDSCRDAHLEASIRQSRADGIPCRSADR</sequence>
<feature type="compositionally biased region" description="Basic residues" evidence="1">
    <location>
        <begin position="77"/>
        <end position="86"/>
    </location>
</feature>
<organism evidence="2 3">
    <name type="scientific">Eumeta variegata</name>
    <name type="common">Bagworm moth</name>
    <name type="synonym">Eumeta japonica</name>
    <dbReference type="NCBI Taxonomy" id="151549"/>
    <lineage>
        <taxon>Eukaryota</taxon>
        <taxon>Metazoa</taxon>
        <taxon>Ecdysozoa</taxon>
        <taxon>Arthropoda</taxon>
        <taxon>Hexapoda</taxon>
        <taxon>Insecta</taxon>
        <taxon>Pterygota</taxon>
        <taxon>Neoptera</taxon>
        <taxon>Endopterygota</taxon>
        <taxon>Lepidoptera</taxon>
        <taxon>Glossata</taxon>
        <taxon>Ditrysia</taxon>
        <taxon>Tineoidea</taxon>
        <taxon>Psychidae</taxon>
        <taxon>Oiketicinae</taxon>
        <taxon>Eumeta</taxon>
    </lineage>
</organism>
<evidence type="ECO:0000313" key="2">
    <source>
        <dbReference type="EMBL" id="GBP74238.1"/>
    </source>
</evidence>
<proteinExistence type="predicted"/>
<protein>
    <submittedName>
        <fullName evidence="2">Uncharacterized protein</fullName>
    </submittedName>
</protein>